<dbReference type="InterPro" id="IPR000380">
    <property type="entry name" value="Topo_IA"/>
</dbReference>
<gene>
    <name evidence="2" type="ORF">CRG98_028801</name>
</gene>
<dbReference type="GO" id="GO:0003677">
    <property type="term" value="F:DNA binding"/>
    <property type="evidence" value="ECO:0007669"/>
    <property type="project" value="InterPro"/>
</dbReference>
<feature type="domain" description="DNA topoisomerase type IA zn finger" evidence="1">
    <location>
        <begin position="66"/>
        <end position="102"/>
    </location>
</feature>
<dbReference type="EMBL" id="PGOL01002080">
    <property type="protein sequence ID" value="PKI50806.1"/>
    <property type="molecule type" value="Genomic_DNA"/>
</dbReference>
<dbReference type="AlphaFoldDB" id="A0A2I0J503"/>
<dbReference type="GO" id="GO:0003917">
    <property type="term" value="F:DNA topoisomerase type I (single strand cut, ATP-independent) activity"/>
    <property type="evidence" value="ECO:0007669"/>
    <property type="project" value="InterPro"/>
</dbReference>
<evidence type="ECO:0000259" key="1">
    <source>
        <dbReference type="Pfam" id="PF01396"/>
    </source>
</evidence>
<protein>
    <recommendedName>
        <fullName evidence="1">DNA topoisomerase type IA zn finger domain-containing protein</fullName>
    </recommendedName>
</protein>
<dbReference type="InterPro" id="IPR025589">
    <property type="entry name" value="Toprim_C_rpt"/>
</dbReference>
<dbReference type="Pfam" id="PF01396">
    <property type="entry name" value="Zn_ribbon_Top1"/>
    <property type="match status" value="1"/>
</dbReference>
<dbReference type="GO" id="GO:0005694">
    <property type="term" value="C:chromosome"/>
    <property type="evidence" value="ECO:0007669"/>
    <property type="project" value="InterPro"/>
</dbReference>
<organism evidence="2 3">
    <name type="scientific">Punica granatum</name>
    <name type="common">Pomegranate</name>
    <dbReference type="NCBI Taxonomy" id="22663"/>
    <lineage>
        <taxon>Eukaryota</taxon>
        <taxon>Viridiplantae</taxon>
        <taxon>Streptophyta</taxon>
        <taxon>Embryophyta</taxon>
        <taxon>Tracheophyta</taxon>
        <taxon>Spermatophyta</taxon>
        <taxon>Magnoliopsida</taxon>
        <taxon>eudicotyledons</taxon>
        <taxon>Gunneridae</taxon>
        <taxon>Pentapetalae</taxon>
        <taxon>rosids</taxon>
        <taxon>malvids</taxon>
        <taxon>Myrtales</taxon>
        <taxon>Lythraceae</taxon>
        <taxon>Punica</taxon>
    </lineage>
</organism>
<reference evidence="2 3" key="1">
    <citation type="submission" date="2017-11" db="EMBL/GenBank/DDBJ databases">
        <title>De-novo sequencing of pomegranate (Punica granatum L.) genome.</title>
        <authorList>
            <person name="Akparov Z."/>
            <person name="Amiraslanov A."/>
            <person name="Hajiyeva S."/>
            <person name="Abbasov M."/>
            <person name="Kaur K."/>
            <person name="Hamwieh A."/>
            <person name="Solovyev V."/>
            <person name="Salamov A."/>
            <person name="Braich B."/>
            <person name="Kosarev P."/>
            <person name="Mahmoud A."/>
            <person name="Hajiyev E."/>
            <person name="Babayeva S."/>
            <person name="Izzatullayeva V."/>
            <person name="Mammadov A."/>
            <person name="Mammadov A."/>
            <person name="Sharifova S."/>
            <person name="Ojaghi J."/>
            <person name="Eynullazada K."/>
            <person name="Bayramov B."/>
            <person name="Abdulazimova A."/>
            <person name="Shahmuradov I."/>
        </authorList>
    </citation>
    <scope>NUCLEOTIDE SEQUENCE [LARGE SCALE GENOMIC DNA]</scope>
    <source>
        <strain evidence="3">cv. AG2017</strain>
        <tissue evidence="2">Leaf</tissue>
    </source>
</reference>
<dbReference type="Proteomes" id="UP000233551">
    <property type="component" value="Unassembled WGS sequence"/>
</dbReference>
<name>A0A2I0J503_PUNGR</name>
<proteinExistence type="predicted"/>
<dbReference type="Pfam" id="PF13368">
    <property type="entry name" value="Toprim_C_rpt"/>
    <property type="match status" value="1"/>
</dbReference>
<dbReference type="STRING" id="22663.A0A2I0J503"/>
<dbReference type="PANTHER" id="PTHR42785">
    <property type="entry name" value="DNA TOPOISOMERASE, TYPE IA, CORE"/>
    <property type="match status" value="1"/>
</dbReference>
<dbReference type="GO" id="GO:0006265">
    <property type="term" value="P:DNA topological change"/>
    <property type="evidence" value="ECO:0007669"/>
    <property type="project" value="InterPro"/>
</dbReference>
<dbReference type="Gene3D" id="3.30.65.10">
    <property type="entry name" value="Bacterial Topoisomerase I, domain 1"/>
    <property type="match status" value="1"/>
</dbReference>
<evidence type="ECO:0000313" key="3">
    <source>
        <dbReference type="Proteomes" id="UP000233551"/>
    </source>
</evidence>
<keyword evidence="3" id="KW-1185">Reference proteome</keyword>
<sequence length="260" mass="29344">MPLFICLSLDNVSGGLTEWKGLLKDYWTRFSSYCNRAATVHIHQVEKMLEKKFGDFLFASLPDNTRTCPSCLEGTLIFKVSRYGAGYFIGCDQHPKCKYIAKTLYGEEEEDAVPQNNNTTIEEPKLLGLHPVSNEKILLKNGPYGFYVQLGEDRKNCTPKRASIGQLKDVDSITVEDALELLRYPITLGEHPKDKQPVVLKLAKVGFTIRHRRTIATVPKNLKPGNITMEKALELLSSKDVRRCGRPKGKPKVEEALEMM</sequence>
<comment type="caution">
    <text evidence="2">The sequence shown here is derived from an EMBL/GenBank/DDBJ whole genome shotgun (WGS) entry which is preliminary data.</text>
</comment>
<evidence type="ECO:0000313" key="2">
    <source>
        <dbReference type="EMBL" id="PKI50806.1"/>
    </source>
</evidence>
<dbReference type="InterPro" id="IPR013498">
    <property type="entry name" value="Topo_IA_Znf"/>
</dbReference>
<dbReference type="PANTHER" id="PTHR42785:SF1">
    <property type="entry name" value="DNA TOPOISOMERASE"/>
    <property type="match status" value="1"/>
</dbReference>
<accession>A0A2I0J503</accession>